<dbReference type="SUPFAM" id="SSF46689">
    <property type="entry name" value="Homeodomain-like"/>
    <property type="match status" value="1"/>
</dbReference>
<dbReference type="InterPro" id="IPR009057">
    <property type="entry name" value="Homeodomain-like_sf"/>
</dbReference>
<evidence type="ECO:0000256" key="3">
    <source>
        <dbReference type="ARBA" id="ARBA00023163"/>
    </source>
</evidence>
<dbReference type="FunFam" id="1.10.10.60:FF:000141">
    <property type="entry name" value="TetR family transcriptional regulator"/>
    <property type="match status" value="1"/>
</dbReference>
<evidence type="ECO:0000256" key="2">
    <source>
        <dbReference type="ARBA" id="ARBA00023125"/>
    </source>
</evidence>
<dbReference type="Pfam" id="PF08360">
    <property type="entry name" value="TetR_C_5"/>
    <property type="match status" value="1"/>
</dbReference>
<feature type="domain" description="HTH tetR-type" evidence="5">
    <location>
        <begin position="3"/>
        <end position="63"/>
    </location>
</feature>
<dbReference type="Pfam" id="PF00440">
    <property type="entry name" value="TetR_N"/>
    <property type="match status" value="1"/>
</dbReference>
<reference evidence="6 7" key="1">
    <citation type="journal article" date="2016" name="Nat. Commun.">
        <title>Thousands of microbial genomes shed light on interconnected biogeochemical processes in an aquifer system.</title>
        <authorList>
            <person name="Anantharaman K."/>
            <person name="Brown C.T."/>
            <person name="Hug L.A."/>
            <person name="Sharon I."/>
            <person name="Castelle C.J."/>
            <person name="Probst A.J."/>
            <person name="Thomas B.C."/>
            <person name="Singh A."/>
            <person name="Wilkins M.J."/>
            <person name="Karaoz U."/>
            <person name="Brodie E.L."/>
            <person name="Williams K.H."/>
            <person name="Hubbard S.S."/>
            <person name="Banfield J.F."/>
        </authorList>
    </citation>
    <scope>NUCLEOTIDE SEQUENCE [LARGE SCALE GENOMIC DNA]</scope>
</reference>
<dbReference type="InterPro" id="IPR013571">
    <property type="entry name" value="Tscrpt_reg_QacR_C"/>
</dbReference>
<dbReference type="PANTHER" id="PTHR43479">
    <property type="entry name" value="ACREF/ENVCD OPERON REPRESSOR-RELATED"/>
    <property type="match status" value="1"/>
</dbReference>
<accession>A0A1F5EY56</accession>
<dbReference type="Gene3D" id="1.10.357.10">
    <property type="entry name" value="Tetracycline Repressor, domain 2"/>
    <property type="match status" value="1"/>
</dbReference>
<dbReference type="SUPFAM" id="SSF48498">
    <property type="entry name" value="Tetracyclin repressor-like, C-terminal domain"/>
    <property type="match status" value="1"/>
</dbReference>
<keyword evidence="1" id="KW-0805">Transcription regulation</keyword>
<feature type="DNA-binding region" description="H-T-H motif" evidence="4">
    <location>
        <begin position="26"/>
        <end position="45"/>
    </location>
</feature>
<evidence type="ECO:0000256" key="1">
    <source>
        <dbReference type="ARBA" id="ARBA00023015"/>
    </source>
</evidence>
<dbReference type="PRINTS" id="PR00455">
    <property type="entry name" value="HTHTETR"/>
</dbReference>
<comment type="caution">
    <text evidence="6">The sequence shown here is derived from an EMBL/GenBank/DDBJ whole genome shotgun (WGS) entry which is preliminary data.</text>
</comment>
<gene>
    <name evidence="6" type="ORF">A2Y64_07710</name>
</gene>
<organism evidence="6 7">
    <name type="scientific">Candidatus Coatesbacteria bacterium RBG_13_66_14</name>
    <dbReference type="NCBI Taxonomy" id="1817816"/>
    <lineage>
        <taxon>Bacteria</taxon>
        <taxon>Candidatus Coatesiibacteriota</taxon>
    </lineage>
</organism>
<evidence type="ECO:0000313" key="6">
    <source>
        <dbReference type="EMBL" id="OGD72226.1"/>
    </source>
</evidence>
<dbReference type="PANTHER" id="PTHR43479:SF11">
    <property type="entry name" value="ACREF_ENVCD OPERON REPRESSOR-RELATED"/>
    <property type="match status" value="1"/>
</dbReference>
<dbReference type="AlphaFoldDB" id="A0A1F5EY56"/>
<dbReference type="EMBL" id="MFAF01000128">
    <property type="protein sequence ID" value="OGD72226.1"/>
    <property type="molecule type" value="Genomic_DNA"/>
</dbReference>
<dbReference type="PROSITE" id="PS50977">
    <property type="entry name" value="HTH_TETR_2"/>
    <property type="match status" value="1"/>
</dbReference>
<keyword evidence="2 4" id="KW-0238">DNA-binding</keyword>
<proteinExistence type="predicted"/>
<dbReference type="GO" id="GO:0003677">
    <property type="term" value="F:DNA binding"/>
    <property type="evidence" value="ECO:0007669"/>
    <property type="project" value="UniProtKB-UniRule"/>
</dbReference>
<dbReference type="GO" id="GO:0045892">
    <property type="term" value="P:negative regulation of DNA-templated transcription"/>
    <property type="evidence" value="ECO:0007669"/>
    <property type="project" value="InterPro"/>
</dbReference>
<dbReference type="GO" id="GO:0003700">
    <property type="term" value="F:DNA-binding transcription factor activity"/>
    <property type="evidence" value="ECO:0007669"/>
    <property type="project" value="InterPro"/>
</dbReference>
<sequence>MSENTKRAILAGAKQLFIRFGKRKTSVDEIARTAQVGKGTVYFHFKSKEEIWDTIVGEEVQKAIGRITEALTKVETAREKLSTYIQVRYQVFGEELDILNIQQGVLDELFPEITEILGKLKTKETDFLGQILTYGIGRGEFREVDVELLSMILVAVLEATGEYWIKQVRLVGAEGAMNNLLNVFFHGLLKKD</sequence>
<dbReference type="Proteomes" id="UP000177187">
    <property type="component" value="Unassembled WGS sequence"/>
</dbReference>
<dbReference type="InterPro" id="IPR001647">
    <property type="entry name" value="HTH_TetR"/>
</dbReference>
<protein>
    <recommendedName>
        <fullName evidence="5">HTH tetR-type domain-containing protein</fullName>
    </recommendedName>
</protein>
<keyword evidence="3" id="KW-0804">Transcription</keyword>
<evidence type="ECO:0000256" key="4">
    <source>
        <dbReference type="PROSITE-ProRule" id="PRU00335"/>
    </source>
</evidence>
<evidence type="ECO:0000259" key="5">
    <source>
        <dbReference type="PROSITE" id="PS50977"/>
    </source>
</evidence>
<dbReference type="InterPro" id="IPR050624">
    <property type="entry name" value="HTH-type_Tx_Regulator"/>
</dbReference>
<dbReference type="InterPro" id="IPR036271">
    <property type="entry name" value="Tet_transcr_reg_TetR-rel_C_sf"/>
</dbReference>
<dbReference type="Gene3D" id="1.10.10.60">
    <property type="entry name" value="Homeodomain-like"/>
    <property type="match status" value="1"/>
</dbReference>
<name>A0A1F5EY56_9BACT</name>
<evidence type="ECO:0000313" key="7">
    <source>
        <dbReference type="Proteomes" id="UP000177187"/>
    </source>
</evidence>
<dbReference type="STRING" id="1817816.A2Y64_07710"/>